<comment type="catalytic activity">
    <reaction evidence="6">
        <text>UDP-N-acetyl-alpha-D-glucosamine + ATP = UDP-N-acetyl-alpha-D-glucosamine 3'-phosphate + ADP + H(+)</text>
        <dbReference type="Rhea" id="RHEA:32671"/>
        <dbReference type="ChEBI" id="CHEBI:15378"/>
        <dbReference type="ChEBI" id="CHEBI:30616"/>
        <dbReference type="ChEBI" id="CHEBI:57705"/>
        <dbReference type="ChEBI" id="CHEBI:64353"/>
        <dbReference type="ChEBI" id="CHEBI:456216"/>
        <dbReference type="EC" id="2.7.1.176"/>
    </reaction>
</comment>
<dbReference type="InterPro" id="IPR027417">
    <property type="entry name" value="P-loop_NTPase"/>
</dbReference>
<reference evidence="9 10" key="1">
    <citation type="submission" date="2024-02" db="EMBL/GenBank/DDBJ databases">
        <authorList>
            <person name="Saticioglu I.B."/>
        </authorList>
    </citation>
    <scope>NUCLEOTIDE SEQUENCE [LARGE SCALE GENOMIC DNA]</scope>
    <source>
        <strain evidence="9 10">Mu-86</strain>
    </source>
</reference>
<evidence type="ECO:0000256" key="5">
    <source>
        <dbReference type="ARBA" id="ARBA00032897"/>
    </source>
</evidence>
<evidence type="ECO:0000256" key="2">
    <source>
        <dbReference type="ARBA" id="ARBA00011963"/>
    </source>
</evidence>
<dbReference type="Gene3D" id="3.40.50.300">
    <property type="entry name" value="P-loop containing nucleotide triphosphate hydrolases"/>
    <property type="match status" value="1"/>
</dbReference>
<feature type="region of interest" description="Disordered" evidence="7">
    <location>
        <begin position="300"/>
        <end position="322"/>
    </location>
</feature>
<evidence type="ECO:0000256" key="1">
    <source>
        <dbReference type="ARBA" id="ARBA00009104"/>
    </source>
</evidence>
<name>A0ABU8LSJ2_9MICO</name>
<dbReference type="Proteomes" id="UP001368654">
    <property type="component" value="Unassembled WGS sequence"/>
</dbReference>
<dbReference type="RefSeq" id="WP_337337049.1">
    <property type="nucleotide sequence ID" value="NZ_JBBDGL010000001.1"/>
</dbReference>
<keyword evidence="4" id="KW-0067">ATP-binding</keyword>
<comment type="similarity">
    <text evidence="1">Belongs to the zeta toxin family.</text>
</comment>
<dbReference type="InterPro" id="IPR010488">
    <property type="entry name" value="Zeta_toxin_domain"/>
</dbReference>
<sequence>MTLQTPIEPMDTFEQDILPTLFPPAPSESAPTLALLVGQSCSGAGRATGCLVAEHGDSMVTLTAGDLDAFNTTATAGPDRARQTAQWLQQCITHARETQRSLLLEGQFSAAAALGVAGSFATAGFRTRVVAVAARRAESLLSSLSLHASAIQDSRPTQLVTRQVHEQALQRTRDLIAEAEASASIGRITVLGRDGAVVFDRTRDDLALVLSGAADALSTAQAQPLSSAQAMVWFGELRRVTDYVRTLRSPDHEITAQLVELHEHALREMIPELALPRDSEARARQEARITQELSELRRMRTPIDVNAPSVGMSGPDRGGPSL</sequence>
<evidence type="ECO:0000256" key="3">
    <source>
        <dbReference type="ARBA" id="ARBA00022741"/>
    </source>
</evidence>
<feature type="domain" description="Zeta toxin" evidence="8">
    <location>
        <begin position="26"/>
        <end position="202"/>
    </location>
</feature>
<keyword evidence="3" id="KW-0547">Nucleotide-binding</keyword>
<evidence type="ECO:0000256" key="7">
    <source>
        <dbReference type="SAM" id="MobiDB-lite"/>
    </source>
</evidence>
<evidence type="ECO:0000259" key="8">
    <source>
        <dbReference type="Pfam" id="PF06414"/>
    </source>
</evidence>
<accession>A0ABU8LSJ2</accession>
<protein>
    <recommendedName>
        <fullName evidence="5">UDP-N-acetylglucosamine kinase</fullName>
        <ecNumber evidence="2">2.7.1.176</ecNumber>
    </recommendedName>
    <alternativeName>
        <fullName evidence="5">UDP-N-acetylglucosamine kinase</fullName>
    </alternativeName>
</protein>
<organism evidence="9 10">
    <name type="scientific">Microbacterium marmarense</name>
    <dbReference type="NCBI Taxonomy" id="3122051"/>
    <lineage>
        <taxon>Bacteria</taxon>
        <taxon>Bacillati</taxon>
        <taxon>Actinomycetota</taxon>
        <taxon>Actinomycetes</taxon>
        <taxon>Micrococcales</taxon>
        <taxon>Microbacteriaceae</taxon>
        <taxon>Microbacterium</taxon>
    </lineage>
</organism>
<dbReference type="Pfam" id="PF06414">
    <property type="entry name" value="Zeta_toxin"/>
    <property type="match status" value="1"/>
</dbReference>
<comment type="caution">
    <text evidence="9">The sequence shown here is derived from an EMBL/GenBank/DDBJ whole genome shotgun (WGS) entry which is preliminary data.</text>
</comment>
<dbReference type="EMBL" id="JBBDGL010000001">
    <property type="protein sequence ID" value="MEJ1154615.1"/>
    <property type="molecule type" value="Genomic_DNA"/>
</dbReference>
<evidence type="ECO:0000256" key="6">
    <source>
        <dbReference type="ARBA" id="ARBA00048178"/>
    </source>
</evidence>
<proteinExistence type="inferred from homology"/>
<evidence type="ECO:0000313" key="9">
    <source>
        <dbReference type="EMBL" id="MEJ1154615.1"/>
    </source>
</evidence>
<keyword evidence="10" id="KW-1185">Reference proteome</keyword>
<evidence type="ECO:0000256" key="4">
    <source>
        <dbReference type="ARBA" id="ARBA00022840"/>
    </source>
</evidence>
<dbReference type="EC" id="2.7.1.176" evidence="2"/>
<evidence type="ECO:0000313" key="10">
    <source>
        <dbReference type="Proteomes" id="UP001368654"/>
    </source>
</evidence>
<gene>
    <name evidence="9" type="ORF">WDU96_03255</name>
</gene>